<keyword evidence="3" id="KW-1185">Reference proteome</keyword>
<dbReference type="AlphaFoldDB" id="A0A6G1DE69"/>
<feature type="compositionally biased region" description="Low complexity" evidence="1">
    <location>
        <begin position="1"/>
        <end position="15"/>
    </location>
</feature>
<protein>
    <submittedName>
        <fullName evidence="2">Uncharacterized protein</fullName>
    </submittedName>
</protein>
<name>A0A6G1DE69_9ORYZ</name>
<sequence length="72" mass="7761">MAAAAAKVKLQAEQQQHGHHHPAQPLHGGQDRLRTKRTKRIQATAMAVEGALAEEAGKGRKKQEAGKTRVCS</sequence>
<dbReference type="EMBL" id="SPHZ02000006">
    <property type="protein sequence ID" value="KAF0910464.1"/>
    <property type="molecule type" value="Genomic_DNA"/>
</dbReference>
<evidence type="ECO:0000313" key="3">
    <source>
        <dbReference type="Proteomes" id="UP000479710"/>
    </source>
</evidence>
<feature type="compositionally biased region" description="Basic and acidic residues" evidence="1">
    <location>
        <begin position="55"/>
        <end position="72"/>
    </location>
</feature>
<feature type="region of interest" description="Disordered" evidence="1">
    <location>
        <begin position="51"/>
        <end position="72"/>
    </location>
</feature>
<proteinExistence type="predicted"/>
<comment type="caution">
    <text evidence="2">The sequence shown here is derived from an EMBL/GenBank/DDBJ whole genome shotgun (WGS) entry which is preliminary data.</text>
</comment>
<evidence type="ECO:0000313" key="2">
    <source>
        <dbReference type="EMBL" id="KAF0910464.1"/>
    </source>
</evidence>
<gene>
    <name evidence="2" type="ORF">E2562_002924</name>
</gene>
<dbReference type="Proteomes" id="UP000479710">
    <property type="component" value="Unassembled WGS sequence"/>
</dbReference>
<feature type="region of interest" description="Disordered" evidence="1">
    <location>
        <begin position="1"/>
        <end position="39"/>
    </location>
</feature>
<organism evidence="2 3">
    <name type="scientific">Oryza meyeriana var. granulata</name>
    <dbReference type="NCBI Taxonomy" id="110450"/>
    <lineage>
        <taxon>Eukaryota</taxon>
        <taxon>Viridiplantae</taxon>
        <taxon>Streptophyta</taxon>
        <taxon>Embryophyta</taxon>
        <taxon>Tracheophyta</taxon>
        <taxon>Spermatophyta</taxon>
        <taxon>Magnoliopsida</taxon>
        <taxon>Liliopsida</taxon>
        <taxon>Poales</taxon>
        <taxon>Poaceae</taxon>
        <taxon>BOP clade</taxon>
        <taxon>Oryzoideae</taxon>
        <taxon>Oryzeae</taxon>
        <taxon>Oryzinae</taxon>
        <taxon>Oryza</taxon>
        <taxon>Oryza meyeriana</taxon>
    </lineage>
</organism>
<accession>A0A6G1DE69</accession>
<reference evidence="2 3" key="1">
    <citation type="submission" date="2019-11" db="EMBL/GenBank/DDBJ databases">
        <title>Whole genome sequence of Oryza granulata.</title>
        <authorList>
            <person name="Li W."/>
        </authorList>
    </citation>
    <scope>NUCLEOTIDE SEQUENCE [LARGE SCALE GENOMIC DNA]</scope>
    <source>
        <strain evidence="3">cv. Menghai</strain>
        <tissue evidence="2">Leaf</tissue>
    </source>
</reference>
<evidence type="ECO:0000256" key="1">
    <source>
        <dbReference type="SAM" id="MobiDB-lite"/>
    </source>
</evidence>